<dbReference type="CDD" id="cd07530">
    <property type="entry name" value="HAD_Pase_UmpH-like"/>
    <property type="match status" value="1"/>
</dbReference>
<gene>
    <name evidence="8" type="ORF">BWX42_05330</name>
</gene>
<dbReference type="PANTHER" id="PTHR19288">
    <property type="entry name" value="4-NITROPHENYLPHOSPHATASE-RELATED"/>
    <property type="match status" value="1"/>
</dbReference>
<dbReference type="Pfam" id="PF13344">
    <property type="entry name" value="Hydrolase_6"/>
    <property type="match status" value="1"/>
</dbReference>
<feature type="binding site" evidence="7">
    <location>
        <position position="11"/>
    </location>
    <ligand>
        <name>Mg(2+)</name>
        <dbReference type="ChEBI" id="CHEBI:18420"/>
    </ligand>
</feature>
<dbReference type="NCBIfam" id="TIGR01460">
    <property type="entry name" value="HAD-SF-IIA"/>
    <property type="match status" value="1"/>
</dbReference>
<dbReference type="PIRSF" id="PIRSF000915">
    <property type="entry name" value="PGP-type_phosphatase"/>
    <property type="match status" value="1"/>
</dbReference>
<keyword evidence="3 8" id="KW-0378">Hydrolase</keyword>
<dbReference type="Pfam" id="PF13242">
    <property type="entry name" value="Hydrolase_like"/>
    <property type="match status" value="1"/>
</dbReference>
<feature type="binding site" evidence="6">
    <location>
        <position position="181"/>
    </location>
    <ligand>
        <name>substrate</name>
    </ligand>
</feature>
<comment type="cofactor">
    <cofactor evidence="7">
        <name>Mg(2+)</name>
        <dbReference type="ChEBI" id="CHEBI:18420"/>
    </cofactor>
    <text evidence="7">Divalent metal ions. Mg(2+) is the most effective.</text>
</comment>
<feature type="binding site" evidence="7">
    <location>
        <position position="13"/>
    </location>
    <ligand>
        <name>Mg(2+)</name>
        <dbReference type="ChEBI" id="CHEBI:18420"/>
    </ligand>
</feature>
<dbReference type="Gene3D" id="3.40.50.1000">
    <property type="entry name" value="HAD superfamily/HAD-like"/>
    <property type="match status" value="2"/>
</dbReference>
<feature type="binding site" evidence="7">
    <location>
        <position position="206"/>
    </location>
    <ligand>
        <name>Mg(2+)</name>
        <dbReference type="ChEBI" id="CHEBI:18420"/>
    </ligand>
</feature>
<accession>A0A1S8KP25</accession>
<evidence type="ECO:0000256" key="7">
    <source>
        <dbReference type="PIRSR" id="PIRSR000915-3"/>
    </source>
</evidence>
<dbReference type="GO" id="GO:0016791">
    <property type="term" value="F:phosphatase activity"/>
    <property type="evidence" value="ECO:0007669"/>
    <property type="project" value="TreeGrafter"/>
</dbReference>
<dbReference type="InterPro" id="IPR006357">
    <property type="entry name" value="HAD-SF_hydro_IIA"/>
</dbReference>
<dbReference type="GO" id="GO:0005737">
    <property type="term" value="C:cytoplasm"/>
    <property type="evidence" value="ECO:0007669"/>
    <property type="project" value="TreeGrafter"/>
</dbReference>
<evidence type="ECO:0000256" key="4">
    <source>
        <dbReference type="ARBA" id="ARBA00022842"/>
    </source>
</evidence>
<comment type="similarity">
    <text evidence="1">Belongs to the HAD-like hydrolase superfamily. NagD family.</text>
</comment>
<dbReference type="AlphaFoldDB" id="A0A1S8KP25"/>
<dbReference type="SFLD" id="SFLDG01139">
    <property type="entry name" value="C2.A:_Pyridoxal_Phosphate_Phos"/>
    <property type="match status" value="1"/>
</dbReference>
<dbReference type="Proteomes" id="UP000190409">
    <property type="component" value="Unassembled WGS sequence"/>
</dbReference>
<keyword evidence="4 7" id="KW-0460">Magnesium</keyword>
<evidence type="ECO:0000256" key="5">
    <source>
        <dbReference type="PIRSR" id="PIRSR000915-1"/>
    </source>
</evidence>
<dbReference type="EMBL" id="MUYF01000003">
    <property type="protein sequence ID" value="OOL81225.1"/>
    <property type="molecule type" value="Genomic_DNA"/>
</dbReference>
<dbReference type="GO" id="GO:0046872">
    <property type="term" value="F:metal ion binding"/>
    <property type="evidence" value="ECO:0007669"/>
    <property type="project" value="UniProtKB-KW"/>
</dbReference>
<name>A0A1S8KP25_9LACT</name>
<dbReference type="RefSeq" id="WP_077862690.1">
    <property type="nucleotide sequence ID" value="NZ_CAJHJL010000005.1"/>
</dbReference>
<proteinExistence type="inferred from homology"/>
<sequence>MKKNYQGYIIDLDGTMYRGADPIKEAPGFIERLRAKEVPFLFLTNNSTGHPSDKVEQLRRVGVEAYPEEVYTSSLATADYLASLGGKTVYAVGEKGLLDALSEKGLIFDDQAPDYVVIGLDRQVTYEKLEKAVLLIQAGAQFFATNKDTNIPTERGMSPSNGALVAFVEKAVDVSPQFIGKPEAIIMEKALEKLGCQASEVLMVGDNYETDIRSGLDNGIDTLLVLSGFTTKQDLEQVAKQPTYVVETLDDWEIE</sequence>
<evidence type="ECO:0000256" key="2">
    <source>
        <dbReference type="ARBA" id="ARBA00022723"/>
    </source>
</evidence>
<dbReference type="InterPro" id="IPR006354">
    <property type="entry name" value="HAD-SF_hydro_IIA_hyp1"/>
</dbReference>
<evidence type="ECO:0000256" key="1">
    <source>
        <dbReference type="ARBA" id="ARBA00006696"/>
    </source>
</evidence>
<dbReference type="InterPro" id="IPR036412">
    <property type="entry name" value="HAD-like_sf"/>
</dbReference>
<dbReference type="SUPFAM" id="SSF56784">
    <property type="entry name" value="HAD-like"/>
    <property type="match status" value="1"/>
</dbReference>
<evidence type="ECO:0000256" key="3">
    <source>
        <dbReference type="ARBA" id="ARBA00022801"/>
    </source>
</evidence>
<dbReference type="PANTHER" id="PTHR19288:SF46">
    <property type="entry name" value="HALOACID DEHALOGENASE-LIKE HYDROLASE DOMAIN-CONTAINING PROTEIN 2"/>
    <property type="match status" value="1"/>
</dbReference>
<evidence type="ECO:0000313" key="8">
    <source>
        <dbReference type="EMBL" id="OOL81225.1"/>
    </source>
</evidence>
<reference evidence="8 9" key="1">
    <citation type="submission" date="2017-01" db="EMBL/GenBank/DDBJ databases">
        <title>Complete Genome Sequence of Dolosigranulum pigrum isolated from a Patient with interstitial lung disease.</title>
        <authorList>
            <person name="Mukhopadhyay R."/>
            <person name="Joaquin J."/>
            <person name="Hogue R."/>
            <person name="Fitzgerald S."/>
            <person name="Jospin G."/>
            <person name="Eisen J.A."/>
            <person name="Chaturvedi V."/>
        </authorList>
    </citation>
    <scope>NUCLEOTIDE SEQUENCE [LARGE SCALE GENOMIC DNA]</scope>
    <source>
        <strain evidence="8 9">15S00348</strain>
    </source>
</reference>
<organism evidence="8 9">
    <name type="scientific">Dolosigranulum pigrum</name>
    <dbReference type="NCBI Taxonomy" id="29394"/>
    <lineage>
        <taxon>Bacteria</taxon>
        <taxon>Bacillati</taxon>
        <taxon>Bacillota</taxon>
        <taxon>Bacilli</taxon>
        <taxon>Lactobacillales</taxon>
        <taxon>Carnobacteriaceae</taxon>
        <taxon>Dolosigranulum</taxon>
    </lineage>
</organism>
<evidence type="ECO:0000313" key="9">
    <source>
        <dbReference type="Proteomes" id="UP000190409"/>
    </source>
</evidence>
<evidence type="ECO:0000256" key="6">
    <source>
        <dbReference type="PIRSR" id="PIRSR000915-2"/>
    </source>
</evidence>
<keyword evidence="2 7" id="KW-0479">Metal-binding</keyword>
<dbReference type="NCBIfam" id="TIGR01457">
    <property type="entry name" value="HAD-SF-IIA-hyp2"/>
    <property type="match status" value="1"/>
</dbReference>
<feature type="active site" description="Nucleophile" evidence="5">
    <location>
        <position position="11"/>
    </location>
</feature>
<dbReference type="InterPro" id="IPR023214">
    <property type="entry name" value="HAD_sf"/>
</dbReference>
<feature type="active site" description="Proton donor" evidence="5">
    <location>
        <position position="13"/>
    </location>
</feature>
<protein>
    <submittedName>
        <fullName evidence="8">HAD family hydrolase</fullName>
    </submittedName>
</protein>
<comment type="caution">
    <text evidence="8">The sequence shown here is derived from an EMBL/GenBank/DDBJ whole genome shotgun (WGS) entry which is preliminary data.</text>
</comment>
<dbReference type="FunFam" id="3.40.50.1000:FF:000053">
    <property type="entry name" value="TIGR01457 family HAD hydrolase"/>
    <property type="match status" value="1"/>
</dbReference>
<dbReference type="SFLD" id="SFLDS00003">
    <property type="entry name" value="Haloacid_Dehalogenase"/>
    <property type="match status" value="1"/>
</dbReference>